<dbReference type="Gene3D" id="1.10.3730.20">
    <property type="match status" value="1"/>
</dbReference>
<keyword evidence="9" id="KW-1185">Reference proteome</keyword>
<evidence type="ECO:0000256" key="3">
    <source>
        <dbReference type="ARBA" id="ARBA00022692"/>
    </source>
</evidence>
<feature type="domain" description="EamA" evidence="7">
    <location>
        <begin position="10"/>
        <end position="141"/>
    </location>
</feature>
<feature type="domain" description="EamA" evidence="7">
    <location>
        <begin position="151"/>
        <end position="287"/>
    </location>
</feature>
<evidence type="ECO:0000313" key="9">
    <source>
        <dbReference type="Proteomes" id="UP000000845"/>
    </source>
</evidence>
<evidence type="ECO:0000256" key="6">
    <source>
        <dbReference type="SAM" id="Phobius"/>
    </source>
</evidence>
<keyword evidence="2" id="KW-1003">Cell membrane</keyword>
<evidence type="ECO:0000256" key="2">
    <source>
        <dbReference type="ARBA" id="ARBA00022475"/>
    </source>
</evidence>
<evidence type="ECO:0000256" key="1">
    <source>
        <dbReference type="ARBA" id="ARBA00004651"/>
    </source>
</evidence>
<dbReference type="KEGG" id="str:Sterm_2469"/>
<keyword evidence="5 6" id="KW-0472">Membrane</keyword>
<dbReference type="Pfam" id="PF00892">
    <property type="entry name" value="EamA"/>
    <property type="match status" value="2"/>
</dbReference>
<feature type="transmembrane region" description="Helical" evidence="6">
    <location>
        <begin position="97"/>
        <end position="116"/>
    </location>
</feature>
<dbReference type="EMBL" id="CP001739">
    <property type="protein sequence ID" value="ACZ09322.1"/>
    <property type="molecule type" value="Genomic_DNA"/>
</dbReference>
<proteinExistence type="predicted"/>
<feature type="transmembrane region" description="Helical" evidence="6">
    <location>
        <begin position="70"/>
        <end position="85"/>
    </location>
</feature>
<dbReference type="SUPFAM" id="SSF103481">
    <property type="entry name" value="Multidrug resistance efflux transporter EmrE"/>
    <property type="match status" value="2"/>
</dbReference>
<comment type="subcellular location">
    <subcellularLocation>
        <location evidence="1">Cell membrane</location>
        <topology evidence="1">Multi-pass membrane protein</topology>
    </subcellularLocation>
</comment>
<dbReference type="RefSeq" id="WP_012861916.1">
    <property type="nucleotide sequence ID" value="NC_013517.1"/>
</dbReference>
<reference evidence="8 9" key="2">
    <citation type="journal article" date="2010" name="Stand. Genomic Sci.">
        <title>Complete genome sequence of Sebaldella termitidis type strain (NCTC 11300).</title>
        <authorList>
            <person name="Harmon-Smith M."/>
            <person name="Celia L."/>
            <person name="Chertkov O."/>
            <person name="Lapidus A."/>
            <person name="Copeland A."/>
            <person name="Glavina Del Rio T."/>
            <person name="Nolan M."/>
            <person name="Lucas S."/>
            <person name="Tice H."/>
            <person name="Cheng J.F."/>
            <person name="Han C."/>
            <person name="Detter J.C."/>
            <person name="Bruce D."/>
            <person name="Goodwin L."/>
            <person name="Pitluck S."/>
            <person name="Pati A."/>
            <person name="Liolios K."/>
            <person name="Ivanova N."/>
            <person name="Mavromatis K."/>
            <person name="Mikhailova N."/>
            <person name="Chen A."/>
            <person name="Palaniappan K."/>
            <person name="Land M."/>
            <person name="Hauser L."/>
            <person name="Chang Y.J."/>
            <person name="Jeffries C.D."/>
            <person name="Brettin T."/>
            <person name="Goker M."/>
            <person name="Beck B."/>
            <person name="Bristow J."/>
            <person name="Eisen J.A."/>
            <person name="Markowitz V."/>
            <person name="Hugenholtz P."/>
            <person name="Kyrpides N.C."/>
            <person name="Klenk H.P."/>
            <person name="Chen F."/>
        </authorList>
    </citation>
    <scope>NUCLEOTIDE SEQUENCE [LARGE SCALE GENOMIC DNA]</scope>
    <source>
        <strain evidence="9">ATCC 33386 / NCTC 11300</strain>
    </source>
</reference>
<dbReference type="eggNOG" id="COG0697">
    <property type="taxonomic scope" value="Bacteria"/>
</dbReference>
<dbReference type="HOGENOM" id="CLU_033863_5_1_0"/>
<feature type="transmembrane region" description="Helical" evidence="6">
    <location>
        <begin position="182"/>
        <end position="201"/>
    </location>
</feature>
<dbReference type="InterPro" id="IPR050638">
    <property type="entry name" value="AA-Vitamin_Transporters"/>
</dbReference>
<dbReference type="Proteomes" id="UP000000845">
    <property type="component" value="Chromosome"/>
</dbReference>
<keyword evidence="3 6" id="KW-0812">Transmembrane</keyword>
<feature type="transmembrane region" description="Helical" evidence="6">
    <location>
        <begin position="39"/>
        <end position="58"/>
    </location>
</feature>
<evidence type="ECO:0000256" key="4">
    <source>
        <dbReference type="ARBA" id="ARBA00022989"/>
    </source>
</evidence>
<reference evidence="9" key="1">
    <citation type="submission" date="2009-09" db="EMBL/GenBank/DDBJ databases">
        <title>The complete chromosome of Sebaldella termitidis ATCC 33386.</title>
        <authorList>
            <consortium name="US DOE Joint Genome Institute (JGI-PGF)"/>
            <person name="Lucas S."/>
            <person name="Copeland A."/>
            <person name="Lapidus A."/>
            <person name="Glavina del Rio T."/>
            <person name="Dalin E."/>
            <person name="Tice H."/>
            <person name="Bruce D."/>
            <person name="Goodwin L."/>
            <person name="Pitluck S."/>
            <person name="Kyrpides N."/>
            <person name="Mavromatis K."/>
            <person name="Ivanova N."/>
            <person name="Mikhailova N."/>
            <person name="Sims D."/>
            <person name="Meincke L."/>
            <person name="Brettin T."/>
            <person name="Detter J.C."/>
            <person name="Han C."/>
            <person name="Larimer F."/>
            <person name="Land M."/>
            <person name="Hauser L."/>
            <person name="Markowitz V."/>
            <person name="Cheng J.F."/>
            <person name="Hugenholtz P."/>
            <person name="Woyke T."/>
            <person name="Wu D."/>
            <person name="Eisen J.A."/>
        </authorList>
    </citation>
    <scope>NUCLEOTIDE SEQUENCE [LARGE SCALE GENOMIC DNA]</scope>
    <source>
        <strain evidence="9">ATCC 33386 / NCTC 11300</strain>
    </source>
</reference>
<evidence type="ECO:0000313" key="8">
    <source>
        <dbReference type="EMBL" id="ACZ09322.1"/>
    </source>
</evidence>
<feature type="transmembrane region" description="Helical" evidence="6">
    <location>
        <begin position="246"/>
        <end position="265"/>
    </location>
</feature>
<gene>
    <name evidence="8" type="ordered locus">Sterm_2469</name>
</gene>
<feature type="transmembrane region" description="Helical" evidence="6">
    <location>
        <begin position="12"/>
        <end position="33"/>
    </location>
</feature>
<dbReference type="InterPro" id="IPR037185">
    <property type="entry name" value="EmrE-like"/>
</dbReference>
<dbReference type="GO" id="GO:0005886">
    <property type="term" value="C:plasma membrane"/>
    <property type="evidence" value="ECO:0007669"/>
    <property type="project" value="UniProtKB-SubCell"/>
</dbReference>
<feature type="transmembrane region" description="Helical" evidence="6">
    <location>
        <begin position="271"/>
        <end position="289"/>
    </location>
</feature>
<protein>
    <recommendedName>
        <fullName evidence="7">EamA domain-containing protein</fullName>
    </recommendedName>
</protein>
<sequence length="293" mass="33409">MQKIKDKILIGNICAVVTLFAWDFTYIIGKFLLKELEPVQILIFRFVLVALLSALLNIKEYHKKSFKEESRFIIVGFLIFLYFILENSGLKLTNASNIGFILGTLPFFSSITAHFFTKDEKMEKSLIIGFLISMFGVAVISFSNGISVRIKGDMLMLGAVIIWSFYSLALKKYKFGYSIYYVTKKTFTYASVFLILYILAAGEKFPDFHNMTLGLFFGIAYLVIVASFLGFIFWGKAIKYIGIVKTSNYLFFSPINVMIFSYIFLGENIGIRQIFGGGFILLGSLMLKYKKKK</sequence>
<feature type="transmembrane region" description="Helical" evidence="6">
    <location>
        <begin position="213"/>
        <end position="234"/>
    </location>
</feature>
<evidence type="ECO:0000256" key="5">
    <source>
        <dbReference type="ARBA" id="ARBA00023136"/>
    </source>
</evidence>
<accession>D1ALH9</accession>
<dbReference type="InterPro" id="IPR000620">
    <property type="entry name" value="EamA_dom"/>
</dbReference>
<dbReference type="PANTHER" id="PTHR32322:SF18">
    <property type="entry name" value="S-ADENOSYLMETHIONINE_S-ADENOSYLHOMOCYSTEINE TRANSPORTER"/>
    <property type="match status" value="1"/>
</dbReference>
<keyword evidence="4 6" id="KW-1133">Transmembrane helix</keyword>
<feature type="transmembrane region" description="Helical" evidence="6">
    <location>
        <begin position="154"/>
        <end position="170"/>
    </location>
</feature>
<dbReference type="AlphaFoldDB" id="D1ALH9"/>
<organism evidence="8 9">
    <name type="scientific">Sebaldella termitidis (strain ATCC 33386 / NCTC 11300)</name>
    <dbReference type="NCBI Taxonomy" id="526218"/>
    <lineage>
        <taxon>Bacteria</taxon>
        <taxon>Fusobacteriati</taxon>
        <taxon>Fusobacteriota</taxon>
        <taxon>Fusobacteriia</taxon>
        <taxon>Fusobacteriales</taxon>
        <taxon>Leptotrichiaceae</taxon>
        <taxon>Sebaldella</taxon>
    </lineage>
</organism>
<evidence type="ECO:0000259" key="7">
    <source>
        <dbReference type="Pfam" id="PF00892"/>
    </source>
</evidence>
<name>D1ALH9_SEBTE</name>
<dbReference type="PANTHER" id="PTHR32322">
    <property type="entry name" value="INNER MEMBRANE TRANSPORTER"/>
    <property type="match status" value="1"/>
</dbReference>
<feature type="transmembrane region" description="Helical" evidence="6">
    <location>
        <begin position="128"/>
        <end position="148"/>
    </location>
</feature>
<dbReference type="STRING" id="526218.Sterm_2469"/>